<sequence length="508" mass="53494">MSSHRRFVTSVAWSMLGNAANNLVGFAVFAVIVRLVEPSAIGVLAFAVVFVDMGKIFVSAGVPDLIVRQKEWSDGYANMCFWLNMLVGALSALVVVFIVGPLADINFAPGTTPILAVLATCFLIDAARVVPESRLRRDFNYRALARRGLIANILSGVLGIGMALTGWGIWALVAQRVSSSLLTTILTLAAAGWAPHFKVSFTGAGSATAHGMGLAGASLLKLLTTRLPDLMLGLFLGPVPVALYRVGARGFEALFQLAVNPISSVSLSSFAQKEHEGILGQAYLSTLRVLGILIFPVFLGAAALAGHFVILIFGPNWDDSAVVMGILCAAAPAAMVSTLLHAALSAARNTKLIFSLYVVSAASTVLVLLVTIPLHGLVWSAAALAIRSYLGTVFSTILAAKTIGITATKALRAAFPSLLSSWIMLGALLALSTLLQNQHMLVQIPLLIAAGIAIYAFMMGIIFRRSTLAALSGAAEIFPQFAKLQLPAAWTKLLDRAHLRGHKAGLGS</sequence>
<feature type="transmembrane region" description="Helical" evidence="7">
    <location>
        <begin position="289"/>
        <end position="314"/>
    </location>
</feature>
<evidence type="ECO:0000256" key="7">
    <source>
        <dbReference type="SAM" id="Phobius"/>
    </source>
</evidence>
<keyword evidence="3" id="KW-1003">Cell membrane</keyword>
<dbReference type="Proteomes" id="UP001061862">
    <property type="component" value="Chromosome"/>
</dbReference>
<dbReference type="PANTHER" id="PTHR30250">
    <property type="entry name" value="PST FAMILY PREDICTED COLANIC ACID TRANSPORTER"/>
    <property type="match status" value="1"/>
</dbReference>
<evidence type="ECO:0000256" key="1">
    <source>
        <dbReference type="ARBA" id="ARBA00004651"/>
    </source>
</evidence>
<evidence type="ECO:0000256" key="3">
    <source>
        <dbReference type="ARBA" id="ARBA00022475"/>
    </source>
</evidence>
<organism evidence="8 9">
    <name type="scientific">Devosia neptuniae</name>
    <dbReference type="NCBI Taxonomy" id="191302"/>
    <lineage>
        <taxon>Bacteria</taxon>
        <taxon>Pseudomonadati</taxon>
        <taxon>Pseudomonadota</taxon>
        <taxon>Alphaproteobacteria</taxon>
        <taxon>Hyphomicrobiales</taxon>
        <taxon>Devosiaceae</taxon>
        <taxon>Devosia</taxon>
    </lineage>
</organism>
<comment type="subcellular location">
    <subcellularLocation>
        <location evidence="1">Cell membrane</location>
        <topology evidence="1">Multi-pass membrane protein</topology>
    </subcellularLocation>
</comment>
<evidence type="ECO:0000256" key="2">
    <source>
        <dbReference type="ARBA" id="ARBA00007430"/>
    </source>
</evidence>
<accession>A0ABY6CD14</accession>
<feature type="transmembrane region" description="Helical" evidence="7">
    <location>
        <begin position="441"/>
        <end position="463"/>
    </location>
</feature>
<name>A0ABY6CD14_9HYPH</name>
<feature type="transmembrane region" description="Helical" evidence="7">
    <location>
        <begin position="79"/>
        <end position="100"/>
    </location>
</feature>
<dbReference type="RefSeq" id="WP_262167225.1">
    <property type="nucleotide sequence ID" value="NZ_CP104965.1"/>
</dbReference>
<comment type="similarity">
    <text evidence="2">Belongs to the polysaccharide synthase family.</text>
</comment>
<evidence type="ECO:0000256" key="4">
    <source>
        <dbReference type="ARBA" id="ARBA00022692"/>
    </source>
</evidence>
<feature type="transmembrane region" description="Helical" evidence="7">
    <location>
        <begin position="230"/>
        <end position="247"/>
    </location>
</feature>
<evidence type="ECO:0000256" key="6">
    <source>
        <dbReference type="ARBA" id="ARBA00023136"/>
    </source>
</evidence>
<dbReference type="Pfam" id="PF13440">
    <property type="entry name" value="Polysacc_synt_3"/>
    <property type="match status" value="1"/>
</dbReference>
<reference evidence="8 9" key="1">
    <citation type="submission" date="2022-09" db="EMBL/GenBank/DDBJ databases">
        <title>Interaction between co-microsymbionts with complementary sets of symbiotic genes in legume-rhizobium systems.</title>
        <authorList>
            <person name="Safronova V."/>
            <person name="Sazanova A."/>
            <person name="Afonin A."/>
            <person name="Chirak E."/>
        </authorList>
    </citation>
    <scope>NUCLEOTIDE SEQUENCE [LARGE SCALE GENOMIC DNA]</scope>
    <source>
        <strain evidence="8 9">A18/4-1</strain>
    </source>
</reference>
<feature type="transmembrane region" description="Helical" evidence="7">
    <location>
        <begin position="12"/>
        <end position="33"/>
    </location>
</feature>
<gene>
    <name evidence="8" type="ORF">N8A98_17540</name>
</gene>
<feature type="transmembrane region" description="Helical" evidence="7">
    <location>
        <begin position="411"/>
        <end position="435"/>
    </location>
</feature>
<feature type="transmembrane region" description="Helical" evidence="7">
    <location>
        <begin position="320"/>
        <end position="340"/>
    </location>
</feature>
<evidence type="ECO:0000313" key="9">
    <source>
        <dbReference type="Proteomes" id="UP001061862"/>
    </source>
</evidence>
<evidence type="ECO:0000256" key="5">
    <source>
        <dbReference type="ARBA" id="ARBA00022989"/>
    </source>
</evidence>
<dbReference type="PANTHER" id="PTHR30250:SF10">
    <property type="entry name" value="LIPOPOLYSACCHARIDE BIOSYNTHESIS PROTEIN WZXC"/>
    <property type="match status" value="1"/>
</dbReference>
<feature type="transmembrane region" description="Helical" evidence="7">
    <location>
        <begin position="352"/>
        <end position="372"/>
    </location>
</feature>
<keyword evidence="5 7" id="KW-1133">Transmembrane helix</keyword>
<feature type="transmembrane region" description="Helical" evidence="7">
    <location>
        <begin position="112"/>
        <end position="130"/>
    </location>
</feature>
<dbReference type="InterPro" id="IPR050833">
    <property type="entry name" value="Poly_Biosynth_Transport"/>
</dbReference>
<proteinExistence type="inferred from homology"/>
<keyword evidence="4 7" id="KW-0812">Transmembrane</keyword>
<keyword evidence="9" id="KW-1185">Reference proteome</keyword>
<keyword evidence="6 7" id="KW-0472">Membrane</keyword>
<feature type="transmembrane region" description="Helical" evidence="7">
    <location>
        <begin position="39"/>
        <end position="58"/>
    </location>
</feature>
<feature type="transmembrane region" description="Helical" evidence="7">
    <location>
        <begin position="378"/>
        <end position="399"/>
    </location>
</feature>
<protein>
    <submittedName>
        <fullName evidence="8">Oligosaccharide flippase family protein</fullName>
    </submittedName>
</protein>
<dbReference type="EMBL" id="CP104965">
    <property type="protein sequence ID" value="UXN69027.1"/>
    <property type="molecule type" value="Genomic_DNA"/>
</dbReference>
<evidence type="ECO:0000313" key="8">
    <source>
        <dbReference type="EMBL" id="UXN69027.1"/>
    </source>
</evidence>
<feature type="transmembrane region" description="Helical" evidence="7">
    <location>
        <begin position="150"/>
        <end position="173"/>
    </location>
</feature>